<name>A0AAW0GFN8_9APHY</name>
<dbReference type="Proteomes" id="UP001385951">
    <property type="component" value="Unassembled WGS sequence"/>
</dbReference>
<accession>A0AAW0GFN8</accession>
<evidence type="ECO:0008006" key="3">
    <source>
        <dbReference type="Google" id="ProtNLM"/>
    </source>
</evidence>
<keyword evidence="2" id="KW-1185">Reference proteome</keyword>
<comment type="caution">
    <text evidence="1">The sequence shown here is derived from an EMBL/GenBank/DDBJ whole genome shotgun (WGS) entry which is preliminary data.</text>
</comment>
<dbReference type="AlphaFoldDB" id="A0AAW0GFN8"/>
<protein>
    <recommendedName>
        <fullName evidence="3">Pvs-trna-like protein</fullName>
    </recommendedName>
</protein>
<organism evidence="1 2">
    <name type="scientific">Cerrena zonata</name>
    <dbReference type="NCBI Taxonomy" id="2478898"/>
    <lineage>
        <taxon>Eukaryota</taxon>
        <taxon>Fungi</taxon>
        <taxon>Dikarya</taxon>
        <taxon>Basidiomycota</taxon>
        <taxon>Agaricomycotina</taxon>
        <taxon>Agaricomycetes</taxon>
        <taxon>Polyporales</taxon>
        <taxon>Cerrenaceae</taxon>
        <taxon>Cerrena</taxon>
    </lineage>
</organism>
<evidence type="ECO:0000313" key="1">
    <source>
        <dbReference type="EMBL" id="KAK7688734.1"/>
    </source>
</evidence>
<reference evidence="1 2" key="1">
    <citation type="submission" date="2022-09" db="EMBL/GenBank/DDBJ databases">
        <authorList>
            <person name="Palmer J.M."/>
        </authorList>
    </citation>
    <scope>NUCLEOTIDE SEQUENCE [LARGE SCALE GENOMIC DNA]</scope>
    <source>
        <strain evidence="1 2">DSM 7382</strain>
    </source>
</reference>
<evidence type="ECO:0000313" key="2">
    <source>
        <dbReference type="Proteomes" id="UP001385951"/>
    </source>
</evidence>
<gene>
    <name evidence="1" type="ORF">QCA50_008273</name>
</gene>
<sequence>MEQVHTNSSARRLPYELLPATAMSYPDFSTVPVHLKSRIIPYLLDFTTCWQPSILN</sequence>
<dbReference type="EMBL" id="JASBNA010000010">
    <property type="protein sequence ID" value="KAK7688734.1"/>
    <property type="molecule type" value="Genomic_DNA"/>
</dbReference>
<proteinExistence type="predicted"/>